<evidence type="ECO:0000313" key="2">
    <source>
        <dbReference type="EMBL" id="KLO09445.1"/>
    </source>
</evidence>
<dbReference type="EMBL" id="KQ086055">
    <property type="protein sequence ID" value="KLO09445.1"/>
    <property type="molecule type" value="Genomic_DNA"/>
</dbReference>
<keyword evidence="3" id="KW-1185">Reference proteome</keyword>
<organism evidence="2 3">
    <name type="scientific">Schizopora paradoxa</name>
    <dbReference type="NCBI Taxonomy" id="27342"/>
    <lineage>
        <taxon>Eukaryota</taxon>
        <taxon>Fungi</taxon>
        <taxon>Dikarya</taxon>
        <taxon>Basidiomycota</taxon>
        <taxon>Agaricomycotina</taxon>
        <taxon>Agaricomycetes</taxon>
        <taxon>Hymenochaetales</taxon>
        <taxon>Schizoporaceae</taxon>
        <taxon>Schizopora</taxon>
    </lineage>
</organism>
<protein>
    <submittedName>
        <fullName evidence="2">Uncharacterized protein</fullName>
    </submittedName>
</protein>
<evidence type="ECO:0000313" key="3">
    <source>
        <dbReference type="Proteomes" id="UP000053477"/>
    </source>
</evidence>
<dbReference type="Proteomes" id="UP000053477">
    <property type="component" value="Unassembled WGS sequence"/>
</dbReference>
<evidence type="ECO:0000256" key="1">
    <source>
        <dbReference type="SAM" id="Coils"/>
    </source>
</evidence>
<sequence length="139" mass="16234">MQQSPRRCGPIRGSFDLAKVIRDPGEKEVKQFIQNHLDSVNSSLSSESRAVRANMYTEVATAHERLAIEIEGIEHRLDYLWEDLQNLRHDMVVRKTGKEFMEAKFHKRMSEYEKKLEVLQEKRDEKHALLSSMFAAGQF</sequence>
<dbReference type="AlphaFoldDB" id="A0A0H2RC85"/>
<keyword evidence="1" id="KW-0175">Coiled coil</keyword>
<dbReference type="InParanoid" id="A0A0H2RC85"/>
<name>A0A0H2RC85_9AGAM</name>
<reference evidence="2 3" key="1">
    <citation type="submission" date="2015-04" db="EMBL/GenBank/DDBJ databases">
        <title>Complete genome sequence of Schizopora paradoxa KUC8140, a cosmopolitan wood degrader in East Asia.</title>
        <authorList>
            <consortium name="DOE Joint Genome Institute"/>
            <person name="Min B."/>
            <person name="Park H."/>
            <person name="Jang Y."/>
            <person name="Kim J.-J."/>
            <person name="Kim K.H."/>
            <person name="Pangilinan J."/>
            <person name="Lipzen A."/>
            <person name="Riley R."/>
            <person name="Grigoriev I.V."/>
            <person name="Spatafora J.W."/>
            <person name="Choi I.-G."/>
        </authorList>
    </citation>
    <scope>NUCLEOTIDE SEQUENCE [LARGE SCALE GENOMIC DNA]</scope>
    <source>
        <strain evidence="2 3">KUC8140</strain>
    </source>
</reference>
<proteinExistence type="predicted"/>
<feature type="coiled-coil region" evidence="1">
    <location>
        <begin position="102"/>
        <end position="129"/>
    </location>
</feature>
<accession>A0A0H2RC85</accession>
<gene>
    <name evidence="2" type="ORF">SCHPADRAFT_1000235</name>
</gene>